<reference evidence="2" key="2">
    <citation type="submission" date="2019-02" db="EMBL/GenBank/DDBJ databases">
        <authorList>
            <person name="Chen S.-C."/>
            <person name="Chien H.-H."/>
            <person name="Lai M.-C."/>
        </authorList>
    </citation>
    <scope>NUCLEOTIDE SEQUENCE</scope>
    <source>
        <strain evidence="2">N2F9704</strain>
    </source>
</reference>
<sequence length="104" mass="12161">MEIREVLVDIVLTIILVVSTLTLVWRVWQDLTMAVATTLMMLSLGGLFLSLGYKVWRLEESVIARERTMRVNMEELSHTMAQKYDNTVQHIDTTVSEITRRMYR</sequence>
<reference evidence="2" key="1">
    <citation type="journal article" date="2001" name="Int. J. Syst. Evol. Microbiol.">
        <title>Methanofollis aquaemaris sp. nov., a methanogen isolated from an aquaculture fish pond.</title>
        <authorList>
            <person name="Lai M.C."/>
            <person name="Chen S.C."/>
        </authorList>
    </citation>
    <scope>NUCLEOTIDE SEQUENCE</scope>
    <source>
        <strain evidence="2">N2F9704</strain>
    </source>
</reference>
<dbReference type="AlphaFoldDB" id="A0A8A3S3U5"/>
<dbReference type="KEGG" id="maqe:RJ40_03310"/>
<dbReference type="Proteomes" id="UP001042704">
    <property type="component" value="Chromosome"/>
</dbReference>
<keyword evidence="1" id="KW-0472">Membrane</keyword>
<dbReference type="RefSeq" id="WP_265581943.1">
    <property type="nucleotide sequence ID" value="NZ_CP036172.1"/>
</dbReference>
<evidence type="ECO:0000313" key="3">
    <source>
        <dbReference type="Proteomes" id="UP001042704"/>
    </source>
</evidence>
<keyword evidence="1" id="KW-1133">Transmembrane helix</keyword>
<dbReference type="EMBL" id="CP036172">
    <property type="protein sequence ID" value="QSZ66593.1"/>
    <property type="molecule type" value="Genomic_DNA"/>
</dbReference>
<proteinExistence type="predicted"/>
<evidence type="ECO:0000256" key="1">
    <source>
        <dbReference type="SAM" id="Phobius"/>
    </source>
</evidence>
<gene>
    <name evidence="2" type="ORF">RJ40_03310</name>
</gene>
<evidence type="ECO:0000313" key="2">
    <source>
        <dbReference type="EMBL" id="QSZ66593.1"/>
    </source>
</evidence>
<feature type="transmembrane region" description="Helical" evidence="1">
    <location>
        <begin position="7"/>
        <end position="28"/>
    </location>
</feature>
<organism evidence="2 3">
    <name type="scientific">Methanofollis aquaemaris</name>
    <dbReference type="NCBI Taxonomy" id="126734"/>
    <lineage>
        <taxon>Archaea</taxon>
        <taxon>Methanobacteriati</taxon>
        <taxon>Methanobacteriota</taxon>
        <taxon>Stenosarchaea group</taxon>
        <taxon>Methanomicrobia</taxon>
        <taxon>Methanomicrobiales</taxon>
        <taxon>Methanomicrobiaceae</taxon>
        <taxon>Methanofollis</taxon>
    </lineage>
</organism>
<keyword evidence="1" id="KW-0812">Transmembrane</keyword>
<accession>A0A8A3S3U5</accession>
<feature type="transmembrane region" description="Helical" evidence="1">
    <location>
        <begin position="34"/>
        <end position="56"/>
    </location>
</feature>
<dbReference type="GeneID" id="76423357"/>
<protein>
    <submittedName>
        <fullName evidence="2">Uncharacterized protein</fullName>
    </submittedName>
</protein>
<name>A0A8A3S3U5_9EURY</name>
<keyword evidence="3" id="KW-1185">Reference proteome</keyword>